<sequence length="126" mass="14700">MHANPVMMGGWGGSHNPIELYSLYRSNMKGIDYYNANYYQNQQVDDYLEQAMHATSEKEANQFWQKAQWDGTTGMSMLGDAPWVWLVNLNHIYYVNENIDIGKQKVQPHGHGWPITDFITEWEKVD</sequence>
<dbReference type="RefSeq" id="WP_369403428.1">
    <property type="nucleotide sequence ID" value="NZ_BAVS01000002.1"/>
</dbReference>
<dbReference type="Gene3D" id="3.10.105.10">
    <property type="entry name" value="Dipeptide-binding Protein, Domain 3"/>
    <property type="match status" value="1"/>
</dbReference>
<dbReference type="STRING" id="1298598.JCM21714_858"/>
<evidence type="ECO:0000313" key="1">
    <source>
        <dbReference type="EMBL" id="GAE91891.1"/>
    </source>
</evidence>
<evidence type="ECO:0000313" key="2">
    <source>
        <dbReference type="Proteomes" id="UP000019102"/>
    </source>
</evidence>
<comment type="caution">
    <text evidence="1">The sequence shown here is derived from an EMBL/GenBank/DDBJ whole genome shotgun (WGS) entry which is preliminary data.</text>
</comment>
<dbReference type="EMBL" id="BAVS01000002">
    <property type="protein sequence ID" value="GAE91891.1"/>
    <property type="molecule type" value="Genomic_DNA"/>
</dbReference>
<keyword evidence="2" id="KW-1185">Reference proteome</keyword>
<organism evidence="1 2">
    <name type="scientific">Gracilibacillus boraciitolerans JCM 21714</name>
    <dbReference type="NCBI Taxonomy" id="1298598"/>
    <lineage>
        <taxon>Bacteria</taxon>
        <taxon>Bacillati</taxon>
        <taxon>Bacillota</taxon>
        <taxon>Bacilli</taxon>
        <taxon>Bacillales</taxon>
        <taxon>Bacillaceae</taxon>
        <taxon>Gracilibacillus</taxon>
    </lineage>
</organism>
<proteinExistence type="predicted"/>
<dbReference type="eggNOG" id="COG0747">
    <property type="taxonomic scope" value="Bacteria"/>
</dbReference>
<reference evidence="1 2" key="1">
    <citation type="journal article" date="2014" name="Genome Announc.">
        <title>Draft Genome Sequence of the Boron-Tolerant and Moderately Halotolerant Bacterium Gracilibacillus boraciitolerans JCM 21714T.</title>
        <authorList>
            <person name="Ahmed I."/>
            <person name="Oshima K."/>
            <person name="Suda W."/>
            <person name="Kitamura K."/>
            <person name="Iida T."/>
            <person name="Ohmori Y."/>
            <person name="Fujiwara T."/>
            <person name="Hattori M."/>
            <person name="Ohkuma M."/>
        </authorList>
    </citation>
    <scope>NUCLEOTIDE SEQUENCE [LARGE SCALE GENOMIC DNA]</scope>
    <source>
        <strain evidence="1 2">JCM 21714</strain>
    </source>
</reference>
<dbReference type="Proteomes" id="UP000019102">
    <property type="component" value="Unassembled WGS sequence"/>
</dbReference>
<gene>
    <name evidence="1" type="ORF">JCM21714_858</name>
</gene>
<dbReference type="AlphaFoldDB" id="W4VFE1"/>
<protein>
    <submittedName>
        <fullName evidence="1">Dipeptide-binding ABC transporter</fullName>
    </submittedName>
</protein>
<accession>W4VFE1</accession>
<name>W4VFE1_9BACI</name>
<dbReference type="SUPFAM" id="SSF53850">
    <property type="entry name" value="Periplasmic binding protein-like II"/>
    <property type="match status" value="1"/>
</dbReference>